<dbReference type="Pfam" id="PF09958">
    <property type="entry name" value="DUF2192"/>
    <property type="match status" value="1"/>
</dbReference>
<evidence type="ECO:0000313" key="2">
    <source>
        <dbReference type="Proteomes" id="UP000000254"/>
    </source>
</evidence>
<dbReference type="eggNOG" id="arCOG04166">
    <property type="taxonomic scope" value="Archaea"/>
</dbReference>
<accession>A3DP76</accession>
<dbReference type="EMBL" id="CP000575">
    <property type="protein sequence ID" value="ABN70436.1"/>
    <property type="molecule type" value="Genomic_DNA"/>
</dbReference>
<dbReference type="InterPro" id="IPR018693">
    <property type="entry name" value="DUF2192"/>
</dbReference>
<dbReference type="RefSeq" id="WP_011839630.1">
    <property type="nucleotide sequence ID" value="NC_009033.1"/>
</dbReference>
<gene>
    <name evidence="1" type="ordered locus">Smar_1345</name>
</gene>
<dbReference type="GeneID" id="4906554"/>
<dbReference type="OrthoDB" id="30879at2157"/>
<keyword evidence="2" id="KW-1185">Reference proteome</keyword>
<sequence length="250" mass="28954">MSERDPYRKRIQILVNLLGEIIKKQNKLTRRDVADLLRKTYEKNKIKPLKGKATPPDLYDKELASLYVIGKYGLGIDNEYPELFDKIFYLEKGFEEAIDKILAGQYSEARAILKKTSSAAVIDSNTVARMLRTAFTRLLLGFLDEEAFAKILKKTLEAIPEEERTVRNYVRFYIAYKVAEGIYRGEIRNKIFKEAFKRAMALRLGFPRTIPSDEYVAIISKEVFNIPDKILSRILSINRKDKDNTSENQN</sequence>
<name>A3DP76_STAMF</name>
<reference evidence="1 2" key="2">
    <citation type="journal article" date="2009" name="Stand. Genomic Sci.">
        <title>Complete genome sequence of Staphylothermus marinus Stetter and Fiala 1986 type strain F1.</title>
        <authorList>
            <person name="Anderson I.J."/>
            <person name="Sun H."/>
            <person name="Lapidus A."/>
            <person name="Copeland A."/>
            <person name="Glavina Del Rio T."/>
            <person name="Tice H."/>
            <person name="Dalin E."/>
            <person name="Lucas S."/>
            <person name="Barry K."/>
            <person name="Land M."/>
            <person name="Richardson P."/>
            <person name="Huber H."/>
            <person name="Kyrpides N.C."/>
        </authorList>
    </citation>
    <scope>NUCLEOTIDE SEQUENCE [LARGE SCALE GENOMIC DNA]</scope>
    <source>
        <strain evidence="2">ATCC 43588 / DSM 3639 / JCM 9404 / F1</strain>
    </source>
</reference>
<reference evidence="2" key="1">
    <citation type="journal article" date="2009" name="BMC Genomics">
        <title>The complete genome sequence of Staphylothermus marinus reveals differences in sulfur metabolism among heterotrophic Crenarchaeota.</title>
        <authorList>
            <person name="Anderson I.J."/>
            <person name="Dharmarajan L."/>
            <person name="Rodriguez J."/>
            <person name="Hooper S."/>
            <person name="Porat I."/>
            <person name="Ulrich L.E."/>
            <person name="Elkins J.G."/>
            <person name="Mavromatis K."/>
            <person name="Sun H."/>
            <person name="Land M."/>
            <person name="Lapidus A."/>
            <person name="Lucas S."/>
            <person name="Barry K."/>
            <person name="Huber H."/>
            <person name="Zhulin I.B."/>
            <person name="Whitman W.B."/>
            <person name="Mukhopadhyay B."/>
            <person name="Woese C."/>
            <person name="Bristow J."/>
            <person name="Kyrpides N."/>
        </authorList>
    </citation>
    <scope>NUCLEOTIDE SEQUENCE [LARGE SCALE GENOMIC DNA]</scope>
    <source>
        <strain evidence="2">ATCC 43588 / DSM 3639 / JCM 9404 / F1</strain>
    </source>
</reference>
<organism evidence="1 2">
    <name type="scientific">Staphylothermus marinus (strain ATCC 43588 / DSM 3639 / JCM 9404 / F1)</name>
    <dbReference type="NCBI Taxonomy" id="399550"/>
    <lineage>
        <taxon>Archaea</taxon>
        <taxon>Thermoproteota</taxon>
        <taxon>Thermoprotei</taxon>
        <taxon>Desulfurococcales</taxon>
        <taxon>Desulfurococcaceae</taxon>
        <taxon>Staphylothermus</taxon>
    </lineage>
</organism>
<protein>
    <recommendedName>
        <fullName evidence="3">DUF2192 domain-containing protein</fullName>
    </recommendedName>
</protein>
<dbReference type="HOGENOM" id="CLU_093718_0_0_2"/>
<dbReference type="Proteomes" id="UP000000254">
    <property type="component" value="Chromosome"/>
</dbReference>
<dbReference type="KEGG" id="smr:Smar_1345"/>
<proteinExistence type="predicted"/>
<evidence type="ECO:0008006" key="3">
    <source>
        <dbReference type="Google" id="ProtNLM"/>
    </source>
</evidence>
<evidence type="ECO:0000313" key="1">
    <source>
        <dbReference type="EMBL" id="ABN70436.1"/>
    </source>
</evidence>
<dbReference type="STRING" id="399550.Smar_1345"/>
<dbReference type="AlphaFoldDB" id="A3DP76"/>